<evidence type="ECO:0000313" key="3">
    <source>
        <dbReference type="Proteomes" id="UP000019276"/>
    </source>
</evidence>
<organism evidence="2 3">
    <name type="scientific">Catenovulum agarivorans DS-2</name>
    <dbReference type="NCBI Taxonomy" id="1328313"/>
    <lineage>
        <taxon>Bacteria</taxon>
        <taxon>Pseudomonadati</taxon>
        <taxon>Pseudomonadota</taxon>
        <taxon>Gammaproteobacteria</taxon>
        <taxon>Alteromonadales</taxon>
        <taxon>Alteromonadaceae</taxon>
        <taxon>Catenovulum</taxon>
    </lineage>
</organism>
<dbReference type="OrthoDB" id="9848855at2"/>
<evidence type="ECO:0000313" key="2">
    <source>
        <dbReference type="EMBL" id="EWH10719.1"/>
    </source>
</evidence>
<keyword evidence="1" id="KW-0732">Signal</keyword>
<evidence type="ECO:0008006" key="4">
    <source>
        <dbReference type="Google" id="ProtNLM"/>
    </source>
</evidence>
<accession>W7QCV1</accession>
<protein>
    <recommendedName>
        <fullName evidence="4">PEP-CTERM protein-sorting domain-containing protein</fullName>
    </recommendedName>
</protein>
<comment type="caution">
    <text evidence="2">The sequence shown here is derived from an EMBL/GenBank/DDBJ whole genome shotgun (WGS) entry which is preliminary data.</text>
</comment>
<dbReference type="AlphaFoldDB" id="W7QCV1"/>
<feature type="chain" id="PRO_5004898123" description="PEP-CTERM protein-sorting domain-containing protein" evidence="1">
    <location>
        <begin position="24"/>
        <end position="194"/>
    </location>
</feature>
<feature type="signal peptide" evidence="1">
    <location>
        <begin position="1"/>
        <end position="23"/>
    </location>
</feature>
<dbReference type="InterPro" id="IPR013424">
    <property type="entry name" value="Ice-binding_C"/>
</dbReference>
<gene>
    <name evidence="2" type="ORF">DS2_06701</name>
</gene>
<dbReference type="EMBL" id="ARZY01000009">
    <property type="protein sequence ID" value="EWH10719.1"/>
    <property type="molecule type" value="Genomic_DNA"/>
</dbReference>
<name>W7QCV1_9ALTE</name>
<reference evidence="2 3" key="1">
    <citation type="journal article" date="2014" name="Genome Announc.">
        <title>Draft Genome Sequence of the Agar-Degrading Bacterium Catenovulum sp. Strain DS-2, Isolated from Intestines of Haliotis diversicolor.</title>
        <authorList>
            <person name="Shan D."/>
            <person name="Li X."/>
            <person name="Gu Z."/>
            <person name="Wei G."/>
            <person name="Gao Z."/>
            <person name="Shao Z."/>
        </authorList>
    </citation>
    <scope>NUCLEOTIDE SEQUENCE [LARGE SCALE GENOMIC DNA]</scope>
    <source>
        <strain evidence="2 3">DS-2</strain>
    </source>
</reference>
<keyword evidence="3" id="KW-1185">Reference proteome</keyword>
<evidence type="ECO:0000256" key="1">
    <source>
        <dbReference type="SAM" id="SignalP"/>
    </source>
</evidence>
<sequence>MKKLKTLLIAALAGLTLSFNSYAGLLISSGQSEYSVGDTLSIDLFYQTNDGSPAANVLDIWFDSNLWFDYSNDVASFVDSNLPSTYNNADPFAFVSEYAVDEAEYFLSTFGTEGPFDATDTFSLGTLNFQTTQAGVFNFNLIDFGLYDFWGYFDDTAPASYSVNVVAAEVPEPSGLAVLGFVGLMLFRLKRRNC</sequence>
<dbReference type="RefSeq" id="WP_035013927.1">
    <property type="nucleotide sequence ID" value="NZ_ARZY01000009.1"/>
</dbReference>
<dbReference type="Proteomes" id="UP000019276">
    <property type="component" value="Unassembled WGS sequence"/>
</dbReference>
<dbReference type="NCBIfam" id="TIGR02595">
    <property type="entry name" value="PEP_CTERM"/>
    <property type="match status" value="1"/>
</dbReference>
<proteinExistence type="predicted"/>